<accession>A0A218W7W1</accession>
<feature type="compositionally biased region" description="Low complexity" evidence="1">
    <location>
        <begin position="69"/>
        <end position="82"/>
    </location>
</feature>
<evidence type="ECO:0000313" key="2">
    <source>
        <dbReference type="EMBL" id="OWM68726.1"/>
    </source>
</evidence>
<dbReference type="EMBL" id="MTKT01004939">
    <property type="protein sequence ID" value="OWM68726.1"/>
    <property type="molecule type" value="Genomic_DNA"/>
</dbReference>
<proteinExistence type="predicted"/>
<dbReference type="Proteomes" id="UP000197138">
    <property type="component" value="Unassembled WGS sequence"/>
</dbReference>
<name>A0A218W7W1_PUNGR</name>
<feature type="compositionally biased region" description="Low complexity" evidence="1">
    <location>
        <begin position="18"/>
        <end position="28"/>
    </location>
</feature>
<evidence type="ECO:0000313" key="3">
    <source>
        <dbReference type="Proteomes" id="UP000197138"/>
    </source>
</evidence>
<reference evidence="3" key="1">
    <citation type="journal article" date="2017" name="Plant J.">
        <title>The pomegranate (Punica granatum L.) genome and the genomics of punicalagin biosynthesis.</title>
        <authorList>
            <person name="Qin G."/>
            <person name="Xu C."/>
            <person name="Ming R."/>
            <person name="Tang H."/>
            <person name="Guyot R."/>
            <person name="Kramer E.M."/>
            <person name="Hu Y."/>
            <person name="Yi X."/>
            <person name="Qi Y."/>
            <person name="Xu X."/>
            <person name="Gao Z."/>
            <person name="Pan H."/>
            <person name="Jian J."/>
            <person name="Tian Y."/>
            <person name="Yue Z."/>
            <person name="Xu Y."/>
        </authorList>
    </citation>
    <scope>NUCLEOTIDE SEQUENCE [LARGE SCALE GENOMIC DNA]</scope>
    <source>
        <strain evidence="3">cv. Dabenzi</strain>
    </source>
</reference>
<gene>
    <name evidence="2" type="ORF">CDL15_Pgr024913</name>
</gene>
<dbReference type="AlphaFoldDB" id="A0A218W7W1"/>
<sequence>MAPRKPSTDSDPFFLVGSSSSHHATCSSYIPNPLSRGDSSRASSSRNNTVTRRQRGVDGVSKTPHDHASSSSSYSSSASSSSLTDDVDVGLLSQSNPGSLNLGDGGPSSPLAGPTPAPNDKEEERKLRRSGQPRMLIAYYIYINTPSSFDQS</sequence>
<organism evidence="2 3">
    <name type="scientific">Punica granatum</name>
    <name type="common">Pomegranate</name>
    <dbReference type="NCBI Taxonomy" id="22663"/>
    <lineage>
        <taxon>Eukaryota</taxon>
        <taxon>Viridiplantae</taxon>
        <taxon>Streptophyta</taxon>
        <taxon>Embryophyta</taxon>
        <taxon>Tracheophyta</taxon>
        <taxon>Spermatophyta</taxon>
        <taxon>Magnoliopsida</taxon>
        <taxon>eudicotyledons</taxon>
        <taxon>Gunneridae</taxon>
        <taxon>Pentapetalae</taxon>
        <taxon>rosids</taxon>
        <taxon>malvids</taxon>
        <taxon>Myrtales</taxon>
        <taxon>Lythraceae</taxon>
        <taxon>Punica</taxon>
    </lineage>
</organism>
<evidence type="ECO:0000256" key="1">
    <source>
        <dbReference type="SAM" id="MobiDB-lite"/>
    </source>
</evidence>
<comment type="caution">
    <text evidence="2">The sequence shown here is derived from an EMBL/GenBank/DDBJ whole genome shotgun (WGS) entry which is preliminary data.</text>
</comment>
<protein>
    <submittedName>
        <fullName evidence="2">Uncharacterized protein</fullName>
    </submittedName>
</protein>
<feature type="compositionally biased region" description="Low complexity" evidence="1">
    <location>
        <begin position="35"/>
        <end position="51"/>
    </location>
</feature>
<feature type="region of interest" description="Disordered" evidence="1">
    <location>
        <begin position="1"/>
        <end position="131"/>
    </location>
</feature>